<name>A0ACC2IEM7_9PLEO</name>
<evidence type="ECO:0000313" key="1">
    <source>
        <dbReference type="EMBL" id="KAJ8113621.1"/>
    </source>
</evidence>
<sequence>MALGLLYPKEDGKAEPDEGQPEVIKAKQVSDLPHVANGVIEDPITISKPATSAGQHHIPSPAAKQALSHENTSGDDRAQDRLASRPALPALHRCHVANAASGHAVKRFIGTWVRRRDSGAVCYLVRPLSSHEIINVQAFSSLLRLALQVQVSLALKRTGLCRIHHWLIMHAHNFGFSSKPKNKSPSSNEKRRRDAPTDGALHGKGRPVVAEVQEKRRSKDSSRKRRSTDAEIPRSPRRGRNEVDSRSQHYFAEAHQGYEQQRPALNVQVPAMWQRSVYPGAVYNPGSTHSSQETLLNPRPHRSTHQRQRHTSQGTLRGRGAKRDPPKKSKSKKSLRPEASRGWSFFAPSPPKTPSRRNYQTLDPSPRSHRSGRQHRSAQQHETVSTSSPSRSRHHRSRPHEQQASTARSARSRTPNTAARRVPDRRFAVLAATNQALETVRRDAFAQPSPPPRRERLRRYEGVAIPTSQLPFNWDCVSSSQASGTYGQPSSRHRRSRR</sequence>
<dbReference type="EMBL" id="JAPHNI010000241">
    <property type="protein sequence ID" value="KAJ8113621.1"/>
    <property type="molecule type" value="Genomic_DNA"/>
</dbReference>
<dbReference type="Proteomes" id="UP001153331">
    <property type="component" value="Unassembled WGS sequence"/>
</dbReference>
<keyword evidence="2" id="KW-1185">Reference proteome</keyword>
<comment type="caution">
    <text evidence="1">The sequence shown here is derived from an EMBL/GenBank/DDBJ whole genome shotgun (WGS) entry which is preliminary data.</text>
</comment>
<accession>A0ACC2IEM7</accession>
<gene>
    <name evidence="1" type="ORF">OPT61_g4284</name>
</gene>
<proteinExistence type="predicted"/>
<organism evidence="1 2">
    <name type="scientific">Boeremia exigua</name>
    <dbReference type="NCBI Taxonomy" id="749465"/>
    <lineage>
        <taxon>Eukaryota</taxon>
        <taxon>Fungi</taxon>
        <taxon>Dikarya</taxon>
        <taxon>Ascomycota</taxon>
        <taxon>Pezizomycotina</taxon>
        <taxon>Dothideomycetes</taxon>
        <taxon>Pleosporomycetidae</taxon>
        <taxon>Pleosporales</taxon>
        <taxon>Pleosporineae</taxon>
        <taxon>Didymellaceae</taxon>
        <taxon>Boeremia</taxon>
    </lineage>
</organism>
<reference evidence="1" key="1">
    <citation type="submission" date="2022-11" db="EMBL/GenBank/DDBJ databases">
        <title>Genome Sequence of Boeremia exigua.</title>
        <authorList>
            <person name="Buettner E."/>
        </authorList>
    </citation>
    <scope>NUCLEOTIDE SEQUENCE</scope>
    <source>
        <strain evidence="1">CU02</strain>
    </source>
</reference>
<protein>
    <submittedName>
        <fullName evidence="1">Uncharacterized protein</fullName>
    </submittedName>
</protein>
<evidence type="ECO:0000313" key="2">
    <source>
        <dbReference type="Proteomes" id="UP001153331"/>
    </source>
</evidence>